<proteinExistence type="predicted"/>
<feature type="transmembrane region" description="Helical" evidence="1">
    <location>
        <begin position="57"/>
        <end position="75"/>
    </location>
</feature>
<keyword evidence="1" id="KW-1133">Transmembrane helix</keyword>
<sequence length="86" mass="9325">MDGMNEEKPKLPRAVFERTITLLLAGFGLVAALAWNDAIQSLFAEVFGAQGSLIAKFGYAILVTVIVTIVSFRLGRKDTSEHGERG</sequence>
<dbReference type="AlphaFoldDB" id="A0A1G2LCZ4"/>
<gene>
    <name evidence="2" type="ORF">A3B37_02180</name>
</gene>
<dbReference type="InterPro" id="IPR043713">
    <property type="entry name" value="DUF5654"/>
</dbReference>
<evidence type="ECO:0000313" key="3">
    <source>
        <dbReference type="Proteomes" id="UP000176705"/>
    </source>
</evidence>
<evidence type="ECO:0000256" key="1">
    <source>
        <dbReference type="SAM" id="Phobius"/>
    </source>
</evidence>
<dbReference type="EMBL" id="MHQS01000002">
    <property type="protein sequence ID" value="OHA09487.1"/>
    <property type="molecule type" value="Genomic_DNA"/>
</dbReference>
<accession>A0A1G2LCZ4</accession>
<dbReference type="Pfam" id="PF18898">
    <property type="entry name" value="DUF5654"/>
    <property type="match status" value="1"/>
</dbReference>
<organism evidence="2 3">
    <name type="scientific">Candidatus Sungbacteria bacterium RIFCSPLOWO2_01_FULL_59_16</name>
    <dbReference type="NCBI Taxonomy" id="1802280"/>
    <lineage>
        <taxon>Bacteria</taxon>
        <taxon>Candidatus Sungiibacteriota</taxon>
    </lineage>
</organism>
<protein>
    <submittedName>
        <fullName evidence="2">Uncharacterized protein</fullName>
    </submittedName>
</protein>
<feature type="transmembrane region" description="Helical" evidence="1">
    <location>
        <begin position="20"/>
        <end position="37"/>
    </location>
</feature>
<reference evidence="2 3" key="1">
    <citation type="journal article" date="2016" name="Nat. Commun.">
        <title>Thousands of microbial genomes shed light on interconnected biogeochemical processes in an aquifer system.</title>
        <authorList>
            <person name="Anantharaman K."/>
            <person name="Brown C.T."/>
            <person name="Hug L.A."/>
            <person name="Sharon I."/>
            <person name="Castelle C.J."/>
            <person name="Probst A.J."/>
            <person name="Thomas B.C."/>
            <person name="Singh A."/>
            <person name="Wilkins M.J."/>
            <person name="Karaoz U."/>
            <person name="Brodie E.L."/>
            <person name="Williams K.H."/>
            <person name="Hubbard S.S."/>
            <person name="Banfield J.F."/>
        </authorList>
    </citation>
    <scope>NUCLEOTIDE SEQUENCE [LARGE SCALE GENOMIC DNA]</scope>
</reference>
<dbReference type="Proteomes" id="UP000176705">
    <property type="component" value="Unassembled WGS sequence"/>
</dbReference>
<keyword evidence="1" id="KW-0472">Membrane</keyword>
<name>A0A1G2LCZ4_9BACT</name>
<keyword evidence="1" id="KW-0812">Transmembrane</keyword>
<evidence type="ECO:0000313" key="2">
    <source>
        <dbReference type="EMBL" id="OHA09487.1"/>
    </source>
</evidence>
<comment type="caution">
    <text evidence="2">The sequence shown here is derived from an EMBL/GenBank/DDBJ whole genome shotgun (WGS) entry which is preliminary data.</text>
</comment>